<comment type="similarity">
    <text evidence="1">Belongs to the Gfa family.</text>
</comment>
<dbReference type="Gene3D" id="3.90.1590.10">
    <property type="entry name" value="glutathione-dependent formaldehyde- activating enzyme (gfa)"/>
    <property type="match status" value="2"/>
</dbReference>
<dbReference type="Pfam" id="PF04828">
    <property type="entry name" value="GFA"/>
    <property type="match status" value="2"/>
</dbReference>
<dbReference type="Proteomes" id="UP000799770">
    <property type="component" value="Unassembled WGS sequence"/>
</dbReference>
<evidence type="ECO:0000256" key="4">
    <source>
        <dbReference type="ARBA" id="ARBA00023239"/>
    </source>
</evidence>
<evidence type="ECO:0000259" key="5">
    <source>
        <dbReference type="PROSITE" id="PS51891"/>
    </source>
</evidence>
<dbReference type="InterPro" id="IPR011057">
    <property type="entry name" value="Mss4-like_sf"/>
</dbReference>
<keyword evidence="2" id="KW-0479">Metal-binding</keyword>
<dbReference type="OrthoDB" id="5422068at2759"/>
<reference evidence="6" key="1">
    <citation type="journal article" date="2020" name="Stud. Mycol.">
        <title>101 Dothideomycetes genomes: a test case for predicting lifestyles and emergence of pathogens.</title>
        <authorList>
            <person name="Haridas S."/>
            <person name="Albert R."/>
            <person name="Binder M."/>
            <person name="Bloem J."/>
            <person name="Labutti K."/>
            <person name="Salamov A."/>
            <person name="Andreopoulos B."/>
            <person name="Baker S."/>
            <person name="Barry K."/>
            <person name="Bills G."/>
            <person name="Bluhm B."/>
            <person name="Cannon C."/>
            <person name="Castanera R."/>
            <person name="Culley D."/>
            <person name="Daum C."/>
            <person name="Ezra D."/>
            <person name="Gonzalez J."/>
            <person name="Henrissat B."/>
            <person name="Kuo A."/>
            <person name="Liang C."/>
            <person name="Lipzen A."/>
            <person name="Lutzoni F."/>
            <person name="Magnuson J."/>
            <person name="Mondo S."/>
            <person name="Nolan M."/>
            <person name="Ohm R."/>
            <person name="Pangilinan J."/>
            <person name="Park H.-J."/>
            <person name="Ramirez L."/>
            <person name="Alfaro M."/>
            <person name="Sun H."/>
            <person name="Tritt A."/>
            <person name="Yoshinaga Y."/>
            <person name="Zwiers L.-H."/>
            <person name="Turgeon B."/>
            <person name="Goodwin S."/>
            <person name="Spatafora J."/>
            <person name="Crous P."/>
            <person name="Grigoriev I."/>
        </authorList>
    </citation>
    <scope>NUCLEOTIDE SEQUENCE</scope>
    <source>
        <strain evidence="6">CBS 627.86</strain>
    </source>
</reference>
<evidence type="ECO:0000313" key="6">
    <source>
        <dbReference type="EMBL" id="KAF2113203.1"/>
    </source>
</evidence>
<protein>
    <submittedName>
        <fullName evidence="6">Mss4-like protein</fullName>
    </submittedName>
</protein>
<keyword evidence="3" id="KW-0862">Zinc</keyword>
<dbReference type="GO" id="GO:0046872">
    <property type="term" value="F:metal ion binding"/>
    <property type="evidence" value="ECO:0007669"/>
    <property type="project" value="UniProtKB-KW"/>
</dbReference>
<evidence type="ECO:0000256" key="3">
    <source>
        <dbReference type="ARBA" id="ARBA00022833"/>
    </source>
</evidence>
<dbReference type="EMBL" id="ML977328">
    <property type="protein sequence ID" value="KAF2113203.1"/>
    <property type="molecule type" value="Genomic_DNA"/>
</dbReference>
<name>A0A6A5Z2G7_9PLEO</name>
<dbReference type="AlphaFoldDB" id="A0A6A5Z2G7"/>
<gene>
    <name evidence="6" type="ORF">BDV96DRAFT_578542</name>
</gene>
<feature type="domain" description="CENP-V/GFA" evidence="5">
    <location>
        <begin position="11"/>
        <end position="135"/>
    </location>
</feature>
<evidence type="ECO:0000256" key="2">
    <source>
        <dbReference type="ARBA" id="ARBA00022723"/>
    </source>
</evidence>
<evidence type="ECO:0000313" key="7">
    <source>
        <dbReference type="Proteomes" id="UP000799770"/>
    </source>
</evidence>
<keyword evidence="4" id="KW-0456">Lyase</keyword>
<dbReference type="PROSITE" id="PS51891">
    <property type="entry name" value="CENP_V_GFA"/>
    <property type="match status" value="1"/>
</dbReference>
<dbReference type="GO" id="GO:0016846">
    <property type="term" value="F:carbon-sulfur lyase activity"/>
    <property type="evidence" value="ECO:0007669"/>
    <property type="project" value="InterPro"/>
</dbReference>
<evidence type="ECO:0000256" key="1">
    <source>
        <dbReference type="ARBA" id="ARBA00005495"/>
    </source>
</evidence>
<dbReference type="InterPro" id="IPR006913">
    <property type="entry name" value="CENP-V/GFA"/>
</dbReference>
<dbReference type="PANTHER" id="PTHR33337:SF31">
    <property type="entry name" value="DUF636 DOMAIN PROTEIN (AFU_ORTHOLOGUE AFUA_2G12650)"/>
    <property type="match status" value="1"/>
</dbReference>
<proteinExistence type="inferred from homology"/>
<dbReference type="PANTHER" id="PTHR33337">
    <property type="entry name" value="GFA DOMAIN-CONTAINING PROTEIN"/>
    <property type="match status" value="1"/>
</dbReference>
<sequence>MASSADEAVTITAQCLCKAHTFKTTVPRSNLPLPASACHCDSCRHISGALYTAGASWPEPRENVDISGLKKYAYFPAINILFCGTCSSFMFFEKTESHHELEVATCVLNNGKDLVTMDRHIFVGDTVDGGASMWLRNPNANGGPVKRFTTRSSEEEPEGLPFDWPAKSSLTGYEKVTEVSIPVRCKCKGVDFVLKRNNYEGKKREELPWFIDPRTHKSLGVTCVCDSCRLFCGADLADYTFSELSNIRTTSGNRLAASLEDLRLSVDAKHVSNGTLAYYASSPHVQRYFCSTCSASIFFASDDRPGVMAINVGVLEASDGARAEGFISWLFGTIGYKEDAKGGWRAGLAVRAEQESEEWRVARGYPVNWRKNEEKERMKSR</sequence>
<organism evidence="6 7">
    <name type="scientific">Lophiotrema nucula</name>
    <dbReference type="NCBI Taxonomy" id="690887"/>
    <lineage>
        <taxon>Eukaryota</taxon>
        <taxon>Fungi</taxon>
        <taxon>Dikarya</taxon>
        <taxon>Ascomycota</taxon>
        <taxon>Pezizomycotina</taxon>
        <taxon>Dothideomycetes</taxon>
        <taxon>Pleosporomycetidae</taxon>
        <taxon>Pleosporales</taxon>
        <taxon>Lophiotremataceae</taxon>
        <taxon>Lophiotrema</taxon>
    </lineage>
</organism>
<keyword evidence="7" id="KW-1185">Reference proteome</keyword>
<dbReference type="SUPFAM" id="SSF51316">
    <property type="entry name" value="Mss4-like"/>
    <property type="match status" value="2"/>
</dbReference>
<accession>A0A6A5Z2G7</accession>